<feature type="binding site" evidence="11">
    <location>
        <position position="873"/>
    </location>
    <ligand>
        <name>ATP</name>
        <dbReference type="ChEBI" id="CHEBI:30616"/>
    </ligand>
</feature>
<evidence type="ECO:0000256" key="2">
    <source>
        <dbReference type="ARBA" id="ARBA00022553"/>
    </source>
</evidence>
<dbReference type="InterPro" id="IPR001245">
    <property type="entry name" value="Ser-Thr/Tyr_kinase_cat_dom"/>
</dbReference>
<accession>A0A0A6Z6I8</accession>
<gene>
    <name evidence="14" type="primary">JAK</name>
</gene>
<dbReference type="InterPro" id="IPR020635">
    <property type="entry name" value="Tyr_kinase_cat_dom"/>
</dbReference>
<dbReference type="PRINTS" id="PR00109">
    <property type="entry name" value="TYRKINASE"/>
</dbReference>
<dbReference type="InterPro" id="IPR016251">
    <property type="entry name" value="Tyr_kinase_non-rcpt_Jak/Tyk2"/>
</dbReference>
<evidence type="ECO:0000259" key="13">
    <source>
        <dbReference type="PROSITE" id="PS50057"/>
    </source>
</evidence>
<dbReference type="SMART" id="SM00295">
    <property type="entry name" value="B41"/>
    <property type="match status" value="1"/>
</dbReference>
<dbReference type="PROSITE" id="PS50057">
    <property type="entry name" value="FERM_3"/>
    <property type="match status" value="1"/>
</dbReference>
<dbReference type="PROSITE" id="PS00107">
    <property type="entry name" value="PROTEIN_KINASE_ATP"/>
    <property type="match status" value="1"/>
</dbReference>
<keyword evidence="3" id="KW-0808">Transferase</keyword>
<evidence type="ECO:0000256" key="9">
    <source>
        <dbReference type="ARBA" id="ARBA00023137"/>
    </source>
</evidence>
<evidence type="ECO:0000259" key="12">
    <source>
        <dbReference type="PROSITE" id="PS50011"/>
    </source>
</evidence>
<dbReference type="GO" id="GO:0005524">
    <property type="term" value="F:ATP binding"/>
    <property type="evidence" value="ECO:0007669"/>
    <property type="project" value="UniProtKB-UniRule"/>
</dbReference>
<dbReference type="InterPro" id="IPR051286">
    <property type="entry name" value="JAK"/>
</dbReference>
<evidence type="ECO:0000256" key="6">
    <source>
        <dbReference type="ARBA" id="ARBA00022840"/>
    </source>
</evidence>
<dbReference type="PANTHER" id="PTHR45807:SF7">
    <property type="entry name" value="TYROSINE-PROTEIN KINASE HOPSCOTCH"/>
    <property type="match status" value="1"/>
</dbReference>
<evidence type="ECO:0000256" key="5">
    <source>
        <dbReference type="ARBA" id="ARBA00022777"/>
    </source>
</evidence>
<dbReference type="InterPro" id="IPR019749">
    <property type="entry name" value="Band_41_domain"/>
</dbReference>
<dbReference type="GO" id="GO:0050793">
    <property type="term" value="P:regulation of developmental process"/>
    <property type="evidence" value="ECO:0007669"/>
    <property type="project" value="UniProtKB-ARBA"/>
</dbReference>
<keyword evidence="4 11" id="KW-0547">Nucleotide-binding</keyword>
<evidence type="ECO:0000256" key="8">
    <source>
        <dbReference type="ARBA" id="ARBA00023136"/>
    </source>
</evidence>
<dbReference type="InterPro" id="IPR011009">
    <property type="entry name" value="Kinase-like_dom_sf"/>
</dbReference>
<dbReference type="GO" id="GO:0030182">
    <property type="term" value="P:neuron differentiation"/>
    <property type="evidence" value="ECO:0007669"/>
    <property type="project" value="UniProtKB-ARBA"/>
</dbReference>
<dbReference type="Pfam" id="PF07714">
    <property type="entry name" value="PK_Tyr_Ser-Thr"/>
    <property type="match status" value="2"/>
</dbReference>
<name>A0A0A6Z6I8_PENVA</name>
<dbReference type="SMR" id="A0A0A6Z6I8"/>
<keyword evidence="5 14" id="KW-0418">Kinase</keyword>
<dbReference type="InterPro" id="IPR000299">
    <property type="entry name" value="FERM_domain"/>
</dbReference>
<dbReference type="GO" id="GO:0012505">
    <property type="term" value="C:endomembrane system"/>
    <property type="evidence" value="ECO:0007669"/>
    <property type="project" value="UniProtKB-SubCell"/>
</dbReference>
<evidence type="ECO:0000313" key="14">
    <source>
        <dbReference type="EMBL" id="AFP74109.1"/>
    </source>
</evidence>
<dbReference type="GO" id="GO:0009887">
    <property type="term" value="P:animal organ morphogenesis"/>
    <property type="evidence" value="ECO:0007669"/>
    <property type="project" value="UniProtKB-ARBA"/>
</dbReference>
<dbReference type="InterPro" id="IPR017441">
    <property type="entry name" value="Protein_kinase_ATP_BS"/>
</dbReference>
<evidence type="ECO:0000256" key="1">
    <source>
        <dbReference type="ARBA" id="ARBA00004308"/>
    </source>
</evidence>
<reference evidence="14" key="1">
    <citation type="submission" date="2011-12" db="EMBL/GenBank/DDBJ databases">
        <title>Cloning and characterization of the JAK kinase gene from Litopenaeus vannamei shrimp.</title>
        <authorList>
            <person name="Leu J.H."/>
        </authorList>
    </citation>
    <scope>NUCLEOTIDE SEQUENCE</scope>
</reference>
<dbReference type="OrthoDB" id="1915767at2759"/>
<evidence type="ECO:0000256" key="7">
    <source>
        <dbReference type="ARBA" id="ARBA00022999"/>
    </source>
</evidence>
<dbReference type="PRINTS" id="PR01823">
    <property type="entry name" value="JANUSKINASE"/>
</dbReference>
<dbReference type="GO" id="GO:0051130">
    <property type="term" value="P:positive regulation of cellular component organization"/>
    <property type="evidence" value="ECO:0007669"/>
    <property type="project" value="UniProtKB-ARBA"/>
</dbReference>
<dbReference type="FunFam" id="1.10.510.10:FF:001512">
    <property type="entry name" value="Receptor tyrosine-protein kinase erbB-2"/>
    <property type="match status" value="1"/>
</dbReference>
<dbReference type="SUPFAM" id="SSF56112">
    <property type="entry name" value="Protein kinase-like (PK-like)"/>
    <property type="match status" value="2"/>
</dbReference>
<dbReference type="EMBL" id="JQ340025">
    <property type="protein sequence ID" value="AFP74109.1"/>
    <property type="molecule type" value="mRNA"/>
</dbReference>
<keyword evidence="7" id="KW-0727">SH2 domain</keyword>
<dbReference type="GO" id="GO:0071944">
    <property type="term" value="C:cell periphery"/>
    <property type="evidence" value="ECO:0007669"/>
    <property type="project" value="UniProtKB-ARBA"/>
</dbReference>
<dbReference type="GO" id="GO:0019221">
    <property type="term" value="P:cytokine-mediated signaling pathway"/>
    <property type="evidence" value="ECO:0007669"/>
    <property type="project" value="TreeGrafter"/>
</dbReference>
<comment type="catalytic activity">
    <reaction evidence="10">
        <text>L-tyrosyl-[protein] + ATP = O-phospho-L-tyrosyl-[protein] + ADP + H(+)</text>
        <dbReference type="Rhea" id="RHEA:10596"/>
        <dbReference type="Rhea" id="RHEA-COMP:10136"/>
        <dbReference type="Rhea" id="RHEA-COMP:20101"/>
        <dbReference type="ChEBI" id="CHEBI:15378"/>
        <dbReference type="ChEBI" id="CHEBI:30616"/>
        <dbReference type="ChEBI" id="CHEBI:46858"/>
        <dbReference type="ChEBI" id="CHEBI:61978"/>
        <dbReference type="ChEBI" id="CHEBI:456216"/>
        <dbReference type="EC" id="2.7.10.1"/>
    </reaction>
</comment>
<dbReference type="GO" id="GO:0016020">
    <property type="term" value="C:membrane"/>
    <property type="evidence" value="ECO:0007669"/>
    <property type="project" value="InterPro"/>
</dbReference>
<dbReference type="GO" id="GO:0004715">
    <property type="term" value="F:non-membrane spanning protein tyrosine kinase activity"/>
    <property type="evidence" value="ECO:0007669"/>
    <property type="project" value="InterPro"/>
</dbReference>
<sequence>MLTISFYGSQPPLKMPADSDQTVEDLIIAAARVLEIGPVCRHLFGLRCPDGLWLAISRKLSALPENINLLFRLRFKAHSLQRLKSLDPSAFEYLFNQVRADFHANEIPELIKHPEDGLGLVVTDILLYLLNNPTKKVENVDIKSFMPKELNGFANRLNVKKNVVHYFDTWRDKDAAFVHERYLSKVEEKRCSYGTEEYVLLMDEAGKDYNIRLVIDPFHSEYPGLRYTYASQRKGAWIQLCRLDELVFVSTSFQDLTVELSRETGVPCYFKLQTIEQLESFVGCLNGYYRLIRNWNFDLCQELSTPSLLYLRSNKCHGPVGKLFSAKKLKENGGGEVGVGLLRESTTEHEKYKLDIIVEANKPPITVTIDREGGKVHLEGRKEELHDSLKNLLRDLIMKDKLGVKLSRILPPSDYDYAELLLVCASKDKQVQNNSQSGPRIISMDHLTATRQNIKRGQFSSLIRAQWDGLEDTNVAVKIPILQNESEKESFLAVINKFAFVNCECIVHIFGVTLNPLSLVMEFFPLGDLSSYLQQNKSIEEVELVEAATHLARALWYLNQEGVQHNNIRCHNILVAEHTDQTFKVKLGDPGMVRCTEKDIHWIPREHHAHPAMAVNDVTTDIWAFSTTLWQIFSMGKEPLPGADLEEVRKLYEMGRLLPRPDLCPLDLYKVMERCWSRDPQARRQPQAIMRDVNQILYQVFNSRKKHSYQTIYRASSSTTENDIEEDTNNDVDDYNSSITTQVTTLTLSDGTTTEFVMNKVSEAFVDDLISIGSDFYPLPMAYNNVYAESESPEAAAPTFGENLTSTEKLSMLLLPPLAAKRIPELPAIPSEPLQLDKSDITLDIKIGEGYYGVVYRGEMKDPWGRVETVAIKTLKAAGQIEDHLREINIMKRLDHKNVVKLCGLCEGDGEELYMIMEYLKEGSLKAYILRCTDRITDRHLLKFALDIAEGMDYLEQKRIIHRDLAARNVLVADENTVKITDFGLAQQPNKGNYYIRQTVRALPLGWYALECIENEQYSHKSDVWSFGVTCWEMFTRGAEPDLPEKSDELIQALKLGRRLICKPPCRTNIYSKLIRICWDQEPAVRPNFSDLIIIIKELQEEYM</sequence>
<comment type="subcellular location">
    <subcellularLocation>
        <location evidence="1">Endomembrane system</location>
    </subcellularLocation>
</comment>
<keyword evidence="6 11" id="KW-0067">ATP-binding</keyword>
<evidence type="ECO:0000256" key="10">
    <source>
        <dbReference type="ARBA" id="ARBA00051243"/>
    </source>
</evidence>
<dbReference type="PROSITE" id="PS00109">
    <property type="entry name" value="PROTEIN_KINASE_TYR"/>
    <property type="match status" value="1"/>
</dbReference>
<dbReference type="GO" id="GO:0007259">
    <property type="term" value="P:cell surface receptor signaling pathway via JAK-STAT"/>
    <property type="evidence" value="ECO:0007669"/>
    <property type="project" value="TreeGrafter"/>
</dbReference>
<dbReference type="GO" id="GO:0005829">
    <property type="term" value="C:cytosol"/>
    <property type="evidence" value="ECO:0007669"/>
    <property type="project" value="TreeGrafter"/>
</dbReference>
<organism evidence="14">
    <name type="scientific">Penaeus vannamei</name>
    <name type="common">Whiteleg shrimp</name>
    <name type="synonym">Litopenaeus vannamei</name>
    <dbReference type="NCBI Taxonomy" id="6689"/>
    <lineage>
        <taxon>Eukaryota</taxon>
        <taxon>Metazoa</taxon>
        <taxon>Ecdysozoa</taxon>
        <taxon>Arthropoda</taxon>
        <taxon>Crustacea</taxon>
        <taxon>Multicrustacea</taxon>
        <taxon>Malacostraca</taxon>
        <taxon>Eumalacostraca</taxon>
        <taxon>Eucarida</taxon>
        <taxon>Decapoda</taxon>
        <taxon>Dendrobranchiata</taxon>
        <taxon>Penaeoidea</taxon>
        <taxon>Penaeidae</taxon>
        <taxon>Penaeus</taxon>
    </lineage>
</organism>
<keyword evidence="8" id="KW-0472">Membrane</keyword>
<feature type="domain" description="Protein kinase" evidence="12">
    <location>
        <begin position="448"/>
        <end position="697"/>
    </location>
</feature>
<dbReference type="InterPro" id="IPR008266">
    <property type="entry name" value="Tyr_kinase_AS"/>
</dbReference>
<evidence type="ECO:0000256" key="3">
    <source>
        <dbReference type="ARBA" id="ARBA00022679"/>
    </source>
</evidence>
<dbReference type="CDD" id="cd00192">
    <property type="entry name" value="PTKc"/>
    <property type="match status" value="1"/>
</dbReference>
<feature type="domain" description="FERM" evidence="13">
    <location>
        <begin position="1"/>
        <end position="296"/>
    </location>
</feature>
<dbReference type="InterPro" id="IPR000719">
    <property type="entry name" value="Prot_kinase_dom"/>
</dbReference>
<dbReference type="AlphaFoldDB" id="A0A0A6Z6I8"/>
<dbReference type="SMART" id="SM00219">
    <property type="entry name" value="TyrKc"/>
    <property type="match status" value="2"/>
</dbReference>
<dbReference type="PROSITE" id="PS50011">
    <property type="entry name" value="PROTEIN_KINASE_DOM"/>
    <property type="match status" value="2"/>
</dbReference>
<dbReference type="GO" id="GO:0048468">
    <property type="term" value="P:cell development"/>
    <property type="evidence" value="ECO:0007669"/>
    <property type="project" value="UniProtKB-ARBA"/>
</dbReference>
<dbReference type="Gene3D" id="1.10.510.10">
    <property type="entry name" value="Transferase(Phosphotransferase) domain 1"/>
    <property type="match status" value="2"/>
</dbReference>
<dbReference type="GO" id="GO:0005126">
    <property type="term" value="F:cytokine receptor binding"/>
    <property type="evidence" value="ECO:0007669"/>
    <property type="project" value="TreeGrafter"/>
</dbReference>
<dbReference type="GO" id="GO:0035556">
    <property type="term" value="P:intracellular signal transduction"/>
    <property type="evidence" value="ECO:0007669"/>
    <property type="project" value="InterPro"/>
</dbReference>
<evidence type="ECO:0000256" key="11">
    <source>
        <dbReference type="PROSITE-ProRule" id="PRU10141"/>
    </source>
</evidence>
<dbReference type="PANTHER" id="PTHR45807">
    <property type="entry name" value="TYROSINE-PROTEIN KINASE HOPSCOTCH"/>
    <property type="match status" value="1"/>
</dbReference>
<keyword evidence="2" id="KW-0597">Phosphoprotein</keyword>
<protein>
    <submittedName>
        <fullName evidence="14">Janus kinase</fullName>
    </submittedName>
</protein>
<evidence type="ECO:0000256" key="4">
    <source>
        <dbReference type="ARBA" id="ARBA00022741"/>
    </source>
</evidence>
<feature type="domain" description="Protein kinase" evidence="12">
    <location>
        <begin position="841"/>
        <end position="1104"/>
    </location>
</feature>
<proteinExistence type="evidence at transcript level"/>
<keyword evidence="9" id="KW-0829">Tyrosine-protein kinase</keyword>
<dbReference type="GO" id="GO:0004714">
    <property type="term" value="F:transmembrane receptor protein tyrosine kinase activity"/>
    <property type="evidence" value="ECO:0007669"/>
    <property type="project" value="UniProtKB-EC"/>
</dbReference>